<dbReference type="AlphaFoldDB" id="A0A542YA73"/>
<name>A0A542YA73_9MICO</name>
<dbReference type="RefSeq" id="WP_141881464.1">
    <property type="nucleotide sequence ID" value="NZ_VFOM01000003.1"/>
</dbReference>
<accession>A0A542YA73</accession>
<protein>
    <submittedName>
        <fullName evidence="1">Uncharacterized protein</fullName>
    </submittedName>
</protein>
<gene>
    <name evidence="1" type="ORF">FB562_2340</name>
</gene>
<reference evidence="1 2" key="1">
    <citation type="submission" date="2019-06" db="EMBL/GenBank/DDBJ databases">
        <title>Sequencing the genomes of 1000 actinobacteria strains.</title>
        <authorList>
            <person name="Klenk H.-P."/>
        </authorList>
    </citation>
    <scope>NUCLEOTIDE SEQUENCE [LARGE SCALE GENOMIC DNA]</scope>
    <source>
        <strain evidence="1 2">DSM 26477</strain>
    </source>
</reference>
<keyword evidence="2" id="KW-1185">Reference proteome</keyword>
<comment type="caution">
    <text evidence="1">The sequence shown here is derived from an EMBL/GenBank/DDBJ whole genome shotgun (WGS) entry which is preliminary data.</text>
</comment>
<organism evidence="1 2">
    <name type="scientific">Homoserinimonas aerilata</name>
    <dbReference type="NCBI Taxonomy" id="1162970"/>
    <lineage>
        <taxon>Bacteria</taxon>
        <taxon>Bacillati</taxon>
        <taxon>Actinomycetota</taxon>
        <taxon>Actinomycetes</taxon>
        <taxon>Micrococcales</taxon>
        <taxon>Microbacteriaceae</taxon>
        <taxon>Homoserinimonas</taxon>
    </lineage>
</organism>
<dbReference type="SUPFAM" id="SSF53271">
    <property type="entry name" value="PRTase-like"/>
    <property type="match status" value="1"/>
</dbReference>
<dbReference type="Proteomes" id="UP000317998">
    <property type="component" value="Unassembled WGS sequence"/>
</dbReference>
<dbReference type="InterPro" id="IPR029057">
    <property type="entry name" value="PRTase-like"/>
</dbReference>
<dbReference type="OrthoDB" id="5123222at2"/>
<dbReference type="EMBL" id="VFOM01000003">
    <property type="protein sequence ID" value="TQL44933.1"/>
    <property type="molecule type" value="Genomic_DNA"/>
</dbReference>
<evidence type="ECO:0000313" key="1">
    <source>
        <dbReference type="EMBL" id="TQL44933.1"/>
    </source>
</evidence>
<sequence length="145" mass="15228">MTEPTTLQAQLDSLTISEDGASRFDLVLDPAAATAVGETLAERARQYEPTVVLSWASEDDIVLAHIVASALGVPRAVVELDLGLITISRPLPSGSRAVLVAPQFSAERPIGSIATMLETRDHRLVLAAALASGHDSDATPFITLS</sequence>
<dbReference type="Gene3D" id="3.40.50.2020">
    <property type="match status" value="1"/>
</dbReference>
<evidence type="ECO:0000313" key="2">
    <source>
        <dbReference type="Proteomes" id="UP000317998"/>
    </source>
</evidence>
<proteinExistence type="predicted"/>